<gene>
    <name evidence="2" type="ORF">ACFSKW_04425</name>
</gene>
<keyword evidence="1" id="KW-0472">Membrane</keyword>
<feature type="transmembrane region" description="Helical" evidence="1">
    <location>
        <begin position="15"/>
        <end position="37"/>
    </location>
</feature>
<evidence type="ECO:0000256" key="1">
    <source>
        <dbReference type="SAM" id="Phobius"/>
    </source>
</evidence>
<sequence>MTEPSSEDNRPQRPILVPAVGLVLATGLGITALLGGLNEAPDPNPPALKVATEIDQGQFKTRFVESRVTTVQPDTSFGDPKRFLEVEATVTNEGEETAHAGSAFQSTLLKITPEIKPKYGVITIVPTQSGPSEQLQPGVPTKVLVRYELEPGVEPPDKVTLDVGTRAYLQGDWSPAYGWVTLNEEKDDKQVPVVLGRITLPVKPEARS</sequence>
<accession>A0ABW4SNY6</accession>
<organism evidence="2 3">
    <name type="scientific">Nonomuraea mangrovi</name>
    <dbReference type="NCBI Taxonomy" id="2316207"/>
    <lineage>
        <taxon>Bacteria</taxon>
        <taxon>Bacillati</taxon>
        <taxon>Actinomycetota</taxon>
        <taxon>Actinomycetes</taxon>
        <taxon>Streptosporangiales</taxon>
        <taxon>Streptosporangiaceae</taxon>
        <taxon>Nonomuraea</taxon>
    </lineage>
</organism>
<evidence type="ECO:0000313" key="2">
    <source>
        <dbReference type="EMBL" id="MFD1930720.1"/>
    </source>
</evidence>
<keyword evidence="1" id="KW-0812">Transmembrane</keyword>
<proteinExistence type="predicted"/>
<dbReference type="RefSeq" id="WP_379569387.1">
    <property type="nucleotide sequence ID" value="NZ_JBHUFV010000005.1"/>
</dbReference>
<keyword evidence="1" id="KW-1133">Transmembrane helix</keyword>
<dbReference type="Proteomes" id="UP001597368">
    <property type="component" value="Unassembled WGS sequence"/>
</dbReference>
<protein>
    <recommendedName>
        <fullName evidence="4">DUF4352 domain-containing protein</fullName>
    </recommendedName>
</protein>
<keyword evidence="3" id="KW-1185">Reference proteome</keyword>
<name>A0ABW4SNY6_9ACTN</name>
<dbReference type="EMBL" id="JBHUFV010000005">
    <property type="protein sequence ID" value="MFD1930720.1"/>
    <property type="molecule type" value="Genomic_DNA"/>
</dbReference>
<reference evidence="3" key="1">
    <citation type="journal article" date="2019" name="Int. J. Syst. Evol. Microbiol.">
        <title>The Global Catalogue of Microorganisms (GCM) 10K type strain sequencing project: providing services to taxonomists for standard genome sequencing and annotation.</title>
        <authorList>
            <consortium name="The Broad Institute Genomics Platform"/>
            <consortium name="The Broad Institute Genome Sequencing Center for Infectious Disease"/>
            <person name="Wu L."/>
            <person name="Ma J."/>
        </authorList>
    </citation>
    <scope>NUCLEOTIDE SEQUENCE [LARGE SCALE GENOMIC DNA]</scope>
    <source>
        <strain evidence="3">ICMP 6774ER</strain>
    </source>
</reference>
<evidence type="ECO:0008006" key="4">
    <source>
        <dbReference type="Google" id="ProtNLM"/>
    </source>
</evidence>
<comment type="caution">
    <text evidence="2">The sequence shown here is derived from an EMBL/GenBank/DDBJ whole genome shotgun (WGS) entry which is preliminary data.</text>
</comment>
<evidence type="ECO:0000313" key="3">
    <source>
        <dbReference type="Proteomes" id="UP001597368"/>
    </source>
</evidence>